<comment type="caution">
    <text evidence="1">The sequence shown here is derived from an EMBL/GenBank/DDBJ whole genome shotgun (WGS) entry which is preliminary data.</text>
</comment>
<dbReference type="Proteomes" id="UP000568109">
    <property type="component" value="Unassembled WGS sequence"/>
</dbReference>
<keyword evidence="2" id="KW-1185">Reference proteome</keyword>
<organism evidence="1 2">
    <name type="scientific">Candidatus Phytoplasma pruni</name>
    <dbReference type="NCBI Taxonomy" id="479893"/>
    <lineage>
        <taxon>Bacteria</taxon>
        <taxon>Bacillati</taxon>
        <taxon>Mycoplasmatota</taxon>
        <taxon>Mollicutes</taxon>
        <taxon>Acholeplasmatales</taxon>
        <taxon>Acholeplasmataceae</taxon>
        <taxon>Candidatus Phytoplasma</taxon>
        <taxon>16SrIII (X-disease group)</taxon>
    </lineage>
</organism>
<dbReference type="RefSeq" id="WP_178734441.1">
    <property type="nucleotide sequence ID" value="NZ_JABUOH010000065.1"/>
</dbReference>
<accession>A0A851HHJ5</accession>
<sequence length="299" mass="35953">MYFEKPIEFYFKKVSKNVITSDEKFKLECAELEKHDHVFFSKFSKRFYSYFNNSYTYHNNKYHFVNEFLKIYMENYQKEEISKTNDKQNNLLMEKFIRNFHKLVHLHDDVFFFHLSVFMANEKRYKYIYIKASEELMKKIKQYNKQSVYKTNFITEVVELKWDTTKINKNLKVNNEIYKVDFSLQLKPKNNKISQQSQQEKSPFNPIITLTPNKNKEGGLQSDFWERNEQLTLIEKEAVVLKIKTKDGKDKNIIKSLGIQGEIKTLFTIKFNPAKKDVQIYFEKPSSVTFQTPIFQVGK</sequence>
<evidence type="ECO:0000313" key="1">
    <source>
        <dbReference type="EMBL" id="NWN46060.1"/>
    </source>
</evidence>
<protein>
    <submittedName>
        <fullName evidence="1">Uncharacterized protein</fullName>
    </submittedName>
</protein>
<name>A0A851HHJ5_9MOLU</name>
<proteinExistence type="predicted"/>
<dbReference type="AlphaFoldDB" id="A0A851HHJ5"/>
<evidence type="ECO:0000313" key="2">
    <source>
        <dbReference type="Proteomes" id="UP000568109"/>
    </source>
</evidence>
<gene>
    <name evidence="1" type="ORF">HR065_03165</name>
</gene>
<dbReference type="EMBL" id="JABUOH010000065">
    <property type="protein sequence ID" value="NWN46060.1"/>
    <property type="molecule type" value="Genomic_DNA"/>
</dbReference>
<reference evidence="1 2" key="1">
    <citation type="submission" date="2020-06" db="EMBL/GenBank/DDBJ databases">
        <title>Draft genome sequence of Candidatus Phytoplasma pruni (X-disease group, subgroup 16SrIII-B) strain ChTDIII from Argentina.</title>
        <authorList>
            <person name="Fernandez F.D."/>
            <person name="Zuebert C."/>
            <person name="Huettel B."/>
            <person name="Kube M."/>
            <person name="Conci L.R."/>
        </authorList>
    </citation>
    <scope>NUCLEOTIDE SEQUENCE [LARGE SCALE GENOMIC DNA]</scope>
    <source>
        <strain evidence="1 2">ChTDIII</strain>
    </source>
</reference>